<dbReference type="GO" id="GO:0006606">
    <property type="term" value="P:protein import into nucleus"/>
    <property type="evidence" value="ECO:0007669"/>
    <property type="project" value="TreeGrafter"/>
</dbReference>
<gene>
    <name evidence="11" type="primary">NUP85</name>
    <name evidence="11" type="ORF">ATY40_BA7503463</name>
</gene>
<dbReference type="GO" id="GO:0031080">
    <property type="term" value="C:nuclear pore outer ring"/>
    <property type="evidence" value="ECO:0007669"/>
    <property type="project" value="TreeGrafter"/>
</dbReference>
<dbReference type="EMBL" id="CP014586">
    <property type="protein sequence ID" value="ANZ76442.1"/>
    <property type="molecule type" value="Genomic_DNA"/>
</dbReference>
<keyword evidence="6 9" id="KW-0811">Translocation</keyword>
<evidence type="ECO:0000256" key="8">
    <source>
        <dbReference type="ARBA" id="ARBA00023242"/>
    </source>
</evidence>
<evidence type="ECO:0000256" key="5">
    <source>
        <dbReference type="ARBA" id="ARBA00022927"/>
    </source>
</evidence>
<dbReference type="PANTHER" id="PTHR13373:SF21">
    <property type="entry name" value="NUCLEAR PORE COMPLEX PROTEIN NUP85"/>
    <property type="match status" value="1"/>
</dbReference>
<dbReference type="Proteomes" id="UP000094565">
    <property type="component" value="Chromosome 3"/>
</dbReference>
<protein>
    <recommendedName>
        <fullName evidence="9">Nuclear pore complex protein Nup85</fullName>
    </recommendedName>
</protein>
<keyword evidence="8 9" id="KW-0539">Nucleus</keyword>
<keyword evidence="7 9" id="KW-0906">Nuclear pore complex</keyword>
<dbReference type="OrthoDB" id="17644at2759"/>
<dbReference type="GO" id="GO:0045893">
    <property type="term" value="P:positive regulation of DNA-templated transcription"/>
    <property type="evidence" value="ECO:0007669"/>
    <property type="project" value="TreeGrafter"/>
</dbReference>
<organism evidence="11 12">
    <name type="scientific">Komagataella pastoris</name>
    <name type="common">Yeast</name>
    <name type="synonym">Pichia pastoris</name>
    <dbReference type="NCBI Taxonomy" id="4922"/>
    <lineage>
        <taxon>Eukaryota</taxon>
        <taxon>Fungi</taxon>
        <taxon>Dikarya</taxon>
        <taxon>Ascomycota</taxon>
        <taxon>Saccharomycotina</taxon>
        <taxon>Pichiomycetes</taxon>
        <taxon>Pichiales</taxon>
        <taxon>Pichiaceae</taxon>
        <taxon>Komagataella</taxon>
    </lineage>
</organism>
<dbReference type="PANTHER" id="PTHR13373">
    <property type="entry name" value="FROUNT PROTEIN-RELATED"/>
    <property type="match status" value="1"/>
</dbReference>
<proteinExistence type="inferred from homology"/>
<evidence type="ECO:0000256" key="9">
    <source>
        <dbReference type="RuleBase" id="RU365073"/>
    </source>
</evidence>
<dbReference type="AlphaFoldDB" id="A0A1B2JEM1"/>
<evidence type="ECO:0000256" key="7">
    <source>
        <dbReference type="ARBA" id="ARBA00023132"/>
    </source>
</evidence>
<evidence type="ECO:0000256" key="10">
    <source>
        <dbReference type="SAM" id="MobiDB-lite"/>
    </source>
</evidence>
<comment type="function">
    <text evidence="9">Functions as a component of the nuclear pore complex (NPC).</text>
</comment>
<evidence type="ECO:0000313" key="12">
    <source>
        <dbReference type="Proteomes" id="UP000094565"/>
    </source>
</evidence>
<evidence type="ECO:0000256" key="3">
    <source>
        <dbReference type="ARBA" id="ARBA00022448"/>
    </source>
</evidence>
<evidence type="ECO:0000256" key="4">
    <source>
        <dbReference type="ARBA" id="ARBA00022816"/>
    </source>
</evidence>
<evidence type="ECO:0000256" key="1">
    <source>
        <dbReference type="ARBA" id="ARBA00004567"/>
    </source>
</evidence>
<keyword evidence="4 9" id="KW-0509">mRNA transport</keyword>
<dbReference type="InterPro" id="IPR011502">
    <property type="entry name" value="Nucleoporin_Nup85"/>
</dbReference>
<feature type="region of interest" description="Disordered" evidence="10">
    <location>
        <begin position="23"/>
        <end position="48"/>
    </location>
</feature>
<keyword evidence="9" id="KW-0472">Membrane</keyword>
<keyword evidence="12" id="KW-1185">Reference proteome</keyword>
<reference evidence="11 12" key="1">
    <citation type="submission" date="2016-02" db="EMBL/GenBank/DDBJ databases">
        <title>Comparative genomic and transcriptomic foundation for Pichia pastoris.</title>
        <authorList>
            <person name="Love K.R."/>
            <person name="Shah K.A."/>
            <person name="Whittaker C.A."/>
            <person name="Wu J."/>
            <person name="Bartlett M.C."/>
            <person name="Ma D."/>
            <person name="Leeson R.L."/>
            <person name="Priest M."/>
            <person name="Young S.K."/>
            <person name="Love J.C."/>
        </authorList>
    </citation>
    <scope>NUCLEOTIDE SEQUENCE [LARGE SCALE GENOMIC DNA]</scope>
    <source>
        <strain evidence="11 12">ATCC 28485</strain>
    </source>
</reference>
<comment type="subunit">
    <text evidence="9">Component of the nuclear pore complex (NPC).</text>
</comment>
<comment type="similarity">
    <text evidence="2 9">Belongs to the nucleoporin Nup85 family.</text>
</comment>
<dbReference type="GO" id="GO:0017056">
    <property type="term" value="F:structural constituent of nuclear pore"/>
    <property type="evidence" value="ECO:0007669"/>
    <property type="project" value="TreeGrafter"/>
</dbReference>
<dbReference type="GO" id="GO:0031965">
    <property type="term" value="C:nuclear membrane"/>
    <property type="evidence" value="ECO:0007669"/>
    <property type="project" value="UniProtKB-UniRule"/>
</dbReference>
<keyword evidence="5 9" id="KW-0653">Protein transport</keyword>
<comment type="subcellular location">
    <subcellularLocation>
        <location evidence="1 9">Nucleus</location>
        <location evidence="1 9">Nuclear pore complex</location>
    </subcellularLocation>
</comment>
<sequence>MSVLTSKRIDTLEDIPSIIFNDVDNGNNGNKSAAASNGQHRYDEDDDANADFDLDMKPETFPLITIADPPISNVQQFQELRRSLKITLNPLHGGEGMLYISQGDEEVHLTPYEEETKLYPFSVETVDDSKLYVQYVNQTYEQFKIILKDNQFKSFDGDDDLDIGLENTITENKKQRRLVLQRLFECLSKNLNDLVLNQLKSGMHDSDIYKYNELLDILNLLNALEFGDSTQTITLLIMWVNRAQVEPDEVLVENIMNEGKPYEHPLFWSYLISKLVKRGLFQVAVDVLNESKYQELQETDKKLFLFIQDFQTLLSNYDTLGFATSSRSFLQWKQAACQLRDSYSDVDFKRLDTSSQVFQLVSLISGNHSIDPADSWYEVLLVNYLYSFPSKEFILEYMAIVSQNFNLPGQIETVWELACLDLLEKNFLKMLTRLEMLDTATSAFVSVLCEAQGLFKEYITLSNDESFLISEYLLRNLIYSCLSNNPLLPTGIGLTITLNNENCRELVSEFLPRFECLTNDDLEWCLSICANLNLPDLSARICKIQGQNLKDKGLLLESLLLFSKSGDIPLVANTCWLIFENALLIGHSIGDKLLDSVISDEVDTENRNEGVELSPVLRQCISPYAILCRIYTYLSSDSNVRVGISLLIKLLRFPFLPPKFQPLLLAQFLPFLTSNDSRKAFFNTQELVIIIELLNEYDSRLKYDVPDARKSSVLQADLLYQLAISGDYSKVDDWRKTKQLPQTVSELLITLRENIAIQLSYNFSQEK</sequence>
<name>A0A1B2JEM1_PICPA</name>
<feature type="compositionally biased region" description="Low complexity" evidence="10">
    <location>
        <begin position="25"/>
        <end position="38"/>
    </location>
</feature>
<keyword evidence="3 9" id="KW-0813">Transport</keyword>
<dbReference type="Pfam" id="PF07575">
    <property type="entry name" value="Nucleopor_Nup85"/>
    <property type="match status" value="1"/>
</dbReference>
<dbReference type="GO" id="GO:0006406">
    <property type="term" value="P:mRNA export from nucleus"/>
    <property type="evidence" value="ECO:0007669"/>
    <property type="project" value="TreeGrafter"/>
</dbReference>
<evidence type="ECO:0000313" key="11">
    <source>
        <dbReference type="EMBL" id="ANZ76442.1"/>
    </source>
</evidence>
<evidence type="ECO:0000256" key="2">
    <source>
        <dbReference type="ARBA" id="ARBA00005573"/>
    </source>
</evidence>
<evidence type="ECO:0000256" key="6">
    <source>
        <dbReference type="ARBA" id="ARBA00023010"/>
    </source>
</evidence>
<accession>A0A1B2JEM1</accession>